<proteinExistence type="predicted"/>
<reference evidence="4" key="1">
    <citation type="submission" date="2016-10" db="EMBL/GenBank/DDBJ databases">
        <authorList>
            <person name="Varghese N."/>
            <person name="Submissions S."/>
        </authorList>
    </citation>
    <scope>NUCLEOTIDE SEQUENCE [LARGE SCALE GENOMIC DNA]</scope>
    <source>
        <strain evidence="4">IBRC-M 10761</strain>
    </source>
</reference>
<dbReference type="GO" id="GO:0009736">
    <property type="term" value="P:cytokinin-activated signaling pathway"/>
    <property type="evidence" value="ECO:0007669"/>
    <property type="project" value="InterPro"/>
</dbReference>
<dbReference type="GO" id="GO:0000160">
    <property type="term" value="P:phosphorelay signal transduction system"/>
    <property type="evidence" value="ECO:0007669"/>
    <property type="project" value="InterPro"/>
</dbReference>
<dbReference type="PANTHER" id="PTHR43874">
    <property type="entry name" value="TWO-COMPONENT RESPONSE REGULATOR"/>
    <property type="match status" value="1"/>
</dbReference>
<dbReference type="RefSeq" id="WP_092168054.1">
    <property type="nucleotide sequence ID" value="NZ_FNZH01000001.1"/>
</dbReference>
<evidence type="ECO:0000256" key="1">
    <source>
        <dbReference type="PROSITE-ProRule" id="PRU00169"/>
    </source>
</evidence>
<dbReference type="PANTHER" id="PTHR43874:SF67">
    <property type="entry name" value="TWO-COMPONENT RESPONSE REGULATOR ARR2"/>
    <property type="match status" value="1"/>
</dbReference>
<dbReference type="STRING" id="1416801.SAMN05192553_101123"/>
<dbReference type="SMART" id="SM00448">
    <property type="entry name" value="REC"/>
    <property type="match status" value="1"/>
</dbReference>
<feature type="modified residue" description="4-aspartylphosphate" evidence="1">
    <location>
        <position position="60"/>
    </location>
</feature>
<dbReference type="Proteomes" id="UP000199403">
    <property type="component" value="Unassembled WGS sequence"/>
</dbReference>
<sequence>MKKITGKILLVDDQPYEELLLKEALNLIDRFPEVEYISDPKKALVHLRDNRDKIFLIICDINMPEMSGLDFKKEIEKDAYLREKSIPFVFFSSEDSKERVKQAYTYNVQGFFKKADSIEAQGELLKIIIRYWATCLHPIMGVEK</sequence>
<gene>
    <name evidence="3" type="ORF">SAMN05192553_101123</name>
</gene>
<organism evidence="3 4">
    <name type="scientific">Cyclobacterium xiamenense</name>
    <dbReference type="NCBI Taxonomy" id="1297121"/>
    <lineage>
        <taxon>Bacteria</taxon>
        <taxon>Pseudomonadati</taxon>
        <taxon>Bacteroidota</taxon>
        <taxon>Cytophagia</taxon>
        <taxon>Cytophagales</taxon>
        <taxon>Cyclobacteriaceae</taxon>
        <taxon>Cyclobacterium</taxon>
    </lineage>
</organism>
<dbReference type="Gene3D" id="3.40.50.2300">
    <property type="match status" value="1"/>
</dbReference>
<keyword evidence="1" id="KW-0597">Phosphoprotein</keyword>
<dbReference type="Pfam" id="PF00072">
    <property type="entry name" value="Response_reg"/>
    <property type="match status" value="1"/>
</dbReference>
<evidence type="ECO:0000313" key="4">
    <source>
        <dbReference type="Proteomes" id="UP000199403"/>
    </source>
</evidence>
<accession>A0A1H6T5X9</accession>
<protein>
    <submittedName>
        <fullName evidence="3">Response regulator receiver domain-containing protein</fullName>
    </submittedName>
</protein>
<dbReference type="EMBL" id="FNZH01000001">
    <property type="protein sequence ID" value="SEI75503.1"/>
    <property type="molecule type" value="Genomic_DNA"/>
</dbReference>
<keyword evidence="4" id="KW-1185">Reference proteome</keyword>
<dbReference type="PROSITE" id="PS50110">
    <property type="entry name" value="RESPONSE_REGULATORY"/>
    <property type="match status" value="1"/>
</dbReference>
<name>A0A1H6T5X9_9BACT</name>
<dbReference type="InterPro" id="IPR011006">
    <property type="entry name" value="CheY-like_superfamily"/>
</dbReference>
<evidence type="ECO:0000313" key="3">
    <source>
        <dbReference type="EMBL" id="SEI75503.1"/>
    </source>
</evidence>
<dbReference type="OrthoDB" id="7631574at2"/>
<dbReference type="SUPFAM" id="SSF52172">
    <property type="entry name" value="CheY-like"/>
    <property type="match status" value="1"/>
</dbReference>
<feature type="domain" description="Response regulatory" evidence="2">
    <location>
        <begin position="7"/>
        <end position="129"/>
    </location>
</feature>
<dbReference type="AlphaFoldDB" id="A0A1H6T5X9"/>
<dbReference type="InterPro" id="IPR045279">
    <property type="entry name" value="ARR-like"/>
</dbReference>
<dbReference type="InterPro" id="IPR001789">
    <property type="entry name" value="Sig_transdc_resp-reg_receiver"/>
</dbReference>
<evidence type="ECO:0000259" key="2">
    <source>
        <dbReference type="PROSITE" id="PS50110"/>
    </source>
</evidence>